<dbReference type="Proteomes" id="UP000245119">
    <property type="component" value="Linkage Group LG10"/>
</dbReference>
<evidence type="ECO:0000256" key="6">
    <source>
        <dbReference type="ARBA" id="ARBA00022692"/>
    </source>
</evidence>
<evidence type="ECO:0000256" key="4">
    <source>
        <dbReference type="ARBA" id="ARBA00022502"/>
    </source>
</evidence>
<comment type="similarity">
    <text evidence="3">Belongs to the PIGG/PIGN/PIGO family. PIGG subfamily.</text>
</comment>
<dbReference type="Pfam" id="PF01663">
    <property type="entry name" value="Phosphodiest"/>
    <property type="match status" value="1"/>
</dbReference>
<dbReference type="GO" id="GO:0005789">
    <property type="term" value="C:endoplasmic reticulum membrane"/>
    <property type="evidence" value="ECO:0007669"/>
    <property type="project" value="UniProtKB-SubCell"/>
</dbReference>
<comment type="pathway">
    <text evidence="2">Glycolipid biosynthesis; glycosylphosphatidylinositol-anchor biosynthesis.</text>
</comment>
<name>A0A2T7NN99_POMCA</name>
<sequence>MKCYFPLKHGLEGYAAQESAPHEPGSEINENPKAIYRRLVLMVIDALRADFVVRDPPLMPFTRQLLRQRHGVLFLAKTQPPTVTLPRIKAITTGSIPGFVDVVMNFGSPVLADDNIVTQMKRAGKTVTFFGDDTWLKLFPDHFTRSDGTTSFFVTDYTEVDTNITRHLAAELVADDWEIMILHYLGLDHIGHMSGPRSPLVPPKLREMDTVVQQIYSAMESWNGENTASIFVICGDHGMSDQGGHGGASLGEIIVPIIMLSPHVLFQSYKIRQDTNHDGAKNELQQIDLCPTLAALLGLPFPQNNLGLLEVTALPEKVAIRQKVKFLDLNAAQVVRLLEKNVADLEKDHTYNLYKATVRDHEAWLGLENVTAHEEWETMGMRLVAAYQETIQRMSDHIAHLSTHYDMYGIIIAIGLLWMILGILLLVRRDRAIFPSAHGDWVSTAGLLGAVGAILGHVTVCTSVYKSETLCTWSPTGIMLQTLMLADLLFAFFLLVHLFARDLLSSHKVRRVNPHTVGLNWVEVCLIGSWLLQALSLMSSSFVEEEHQTWYFLTTSLHIFLLFTHLIAALTSKATSPTGRIHPSVTGHVCQTEFRGQEAGHDPHAADTWRDCTITQHSQHILLQSGVKNAEKNSEFTEIRDFSRSGKFRRYKEASNFSQHCVTASWKQQVKRAASLLAILFVFRILRHWNQTGNKWLEIPDVGDWLVRPDKKQELSLTVMASLLTLFISRMSHIRSWISRVCFAGSLMAAYCSKSGAGTVLLPFFLSEAVSSRGIFEARLSYLFILILCLKELWQSRMPVVLKGTKLLCFDHHKVITTDRFYIFLEALQVAWMSLMSLLLQPHNVPIVAMLSLIENLTSMSVVPVVRLKPKYLLLYCLAMGQATFFFQVIHKVS</sequence>
<keyword evidence="7" id="KW-0256">Endoplasmic reticulum</keyword>
<evidence type="ECO:0000313" key="11">
    <source>
        <dbReference type="EMBL" id="PVD22651.1"/>
    </source>
</evidence>
<gene>
    <name evidence="11" type="ORF">C0Q70_15906</name>
</gene>
<organism evidence="11 12">
    <name type="scientific">Pomacea canaliculata</name>
    <name type="common">Golden apple snail</name>
    <dbReference type="NCBI Taxonomy" id="400727"/>
    <lineage>
        <taxon>Eukaryota</taxon>
        <taxon>Metazoa</taxon>
        <taxon>Spiralia</taxon>
        <taxon>Lophotrochozoa</taxon>
        <taxon>Mollusca</taxon>
        <taxon>Gastropoda</taxon>
        <taxon>Caenogastropoda</taxon>
        <taxon>Architaenioglossa</taxon>
        <taxon>Ampullarioidea</taxon>
        <taxon>Ampullariidae</taxon>
        <taxon>Pomacea</taxon>
    </lineage>
</organism>
<dbReference type="GO" id="GO:0006506">
    <property type="term" value="P:GPI anchor biosynthetic process"/>
    <property type="evidence" value="ECO:0007669"/>
    <property type="project" value="UniProtKB-UniPathway"/>
</dbReference>
<feature type="transmembrane region" description="Helical" evidence="10">
    <location>
        <begin position="439"/>
        <end position="458"/>
    </location>
</feature>
<feature type="transmembrane region" description="Helical" evidence="10">
    <location>
        <begin position="821"/>
        <end position="840"/>
    </location>
</feature>
<reference evidence="11 12" key="1">
    <citation type="submission" date="2018-04" db="EMBL/GenBank/DDBJ databases">
        <title>The genome of golden apple snail Pomacea canaliculata provides insight into stress tolerance and invasive adaptation.</title>
        <authorList>
            <person name="Liu C."/>
            <person name="Liu B."/>
            <person name="Ren Y."/>
            <person name="Zhang Y."/>
            <person name="Wang H."/>
            <person name="Li S."/>
            <person name="Jiang F."/>
            <person name="Yin L."/>
            <person name="Zhang G."/>
            <person name="Qian W."/>
            <person name="Fan W."/>
        </authorList>
    </citation>
    <scope>NUCLEOTIDE SEQUENCE [LARGE SCALE GENOMIC DNA]</scope>
    <source>
        <strain evidence="11">SZHN2017</strain>
        <tissue evidence="11">Muscle</tissue>
    </source>
</reference>
<evidence type="ECO:0000256" key="3">
    <source>
        <dbReference type="ARBA" id="ARBA00005315"/>
    </source>
</evidence>
<dbReference type="InterPro" id="IPR039527">
    <property type="entry name" value="PIGG/GPI7"/>
</dbReference>
<evidence type="ECO:0000256" key="8">
    <source>
        <dbReference type="ARBA" id="ARBA00022989"/>
    </source>
</evidence>
<keyword evidence="4" id="KW-0337">GPI-anchor biosynthesis</keyword>
<dbReference type="STRING" id="400727.A0A2T7NN99"/>
<dbReference type="InterPro" id="IPR037674">
    <property type="entry name" value="PIG-G_N"/>
</dbReference>
<proteinExistence type="inferred from homology"/>
<dbReference type="InterPro" id="IPR017850">
    <property type="entry name" value="Alkaline_phosphatase_core_sf"/>
</dbReference>
<dbReference type="PANTHER" id="PTHR23072">
    <property type="entry name" value="PHOSPHATIDYLINOSITOL GLYCAN-RELATED"/>
    <property type="match status" value="1"/>
</dbReference>
<feature type="transmembrane region" description="Helical" evidence="10">
    <location>
        <begin position="846"/>
        <end position="866"/>
    </location>
</feature>
<keyword evidence="5" id="KW-0808">Transferase</keyword>
<feature type="transmembrane region" description="Helical" evidence="10">
    <location>
        <begin position="407"/>
        <end position="427"/>
    </location>
</feature>
<keyword evidence="8 10" id="KW-1133">Transmembrane helix</keyword>
<comment type="caution">
    <text evidence="11">The sequence shown here is derived from an EMBL/GenBank/DDBJ whole genome shotgun (WGS) entry which is preliminary data.</text>
</comment>
<keyword evidence="12" id="KW-1185">Reference proteome</keyword>
<dbReference type="EMBL" id="PZQS01000010">
    <property type="protein sequence ID" value="PVD22651.1"/>
    <property type="molecule type" value="Genomic_DNA"/>
</dbReference>
<evidence type="ECO:0000256" key="1">
    <source>
        <dbReference type="ARBA" id="ARBA00004477"/>
    </source>
</evidence>
<dbReference type="CDD" id="cd16024">
    <property type="entry name" value="GPI_EPT_2"/>
    <property type="match status" value="1"/>
</dbReference>
<feature type="transmembrane region" description="Helical" evidence="10">
    <location>
        <begin position="549"/>
        <end position="570"/>
    </location>
</feature>
<dbReference type="OrthoDB" id="272139at2759"/>
<dbReference type="InterPro" id="IPR002591">
    <property type="entry name" value="Phosphodiest/P_Trfase"/>
</dbReference>
<dbReference type="AlphaFoldDB" id="A0A2T7NN99"/>
<evidence type="ECO:0000256" key="9">
    <source>
        <dbReference type="ARBA" id="ARBA00023136"/>
    </source>
</evidence>
<evidence type="ECO:0000313" key="12">
    <source>
        <dbReference type="Proteomes" id="UP000245119"/>
    </source>
</evidence>
<dbReference type="GO" id="GO:0051267">
    <property type="term" value="F:CP2 mannose-ethanolamine phosphotransferase activity"/>
    <property type="evidence" value="ECO:0007669"/>
    <property type="project" value="TreeGrafter"/>
</dbReference>
<dbReference type="UniPathway" id="UPA00196"/>
<protein>
    <submittedName>
        <fullName evidence="11">Uncharacterized protein</fullName>
    </submittedName>
</protein>
<evidence type="ECO:0000256" key="5">
    <source>
        <dbReference type="ARBA" id="ARBA00022679"/>
    </source>
</evidence>
<feature type="transmembrane region" description="Helical" evidence="10">
    <location>
        <begin position="478"/>
        <end position="500"/>
    </location>
</feature>
<feature type="transmembrane region" description="Helical" evidence="10">
    <location>
        <begin position="873"/>
        <end position="891"/>
    </location>
</feature>
<evidence type="ECO:0000256" key="2">
    <source>
        <dbReference type="ARBA" id="ARBA00004687"/>
    </source>
</evidence>
<dbReference type="Gene3D" id="3.40.720.10">
    <property type="entry name" value="Alkaline Phosphatase, subunit A"/>
    <property type="match status" value="1"/>
</dbReference>
<dbReference type="PANTHER" id="PTHR23072:SF0">
    <property type="entry name" value="GPI ETHANOLAMINE PHOSPHATE TRANSFERASE 2"/>
    <property type="match status" value="1"/>
</dbReference>
<keyword evidence="6 10" id="KW-0812">Transmembrane</keyword>
<keyword evidence="9 10" id="KW-0472">Membrane</keyword>
<feature type="transmembrane region" description="Helical" evidence="10">
    <location>
        <begin position="521"/>
        <end position="543"/>
    </location>
</feature>
<evidence type="ECO:0000256" key="7">
    <source>
        <dbReference type="ARBA" id="ARBA00022824"/>
    </source>
</evidence>
<accession>A0A2T7NN99</accession>
<dbReference type="SUPFAM" id="SSF53649">
    <property type="entry name" value="Alkaline phosphatase-like"/>
    <property type="match status" value="1"/>
</dbReference>
<evidence type="ECO:0000256" key="10">
    <source>
        <dbReference type="SAM" id="Phobius"/>
    </source>
</evidence>
<comment type="subcellular location">
    <subcellularLocation>
        <location evidence="1">Endoplasmic reticulum membrane</location>
        <topology evidence="1">Multi-pass membrane protein</topology>
    </subcellularLocation>
</comment>